<protein>
    <submittedName>
        <fullName evidence="4">Uncharacterized protein</fullName>
    </submittedName>
</protein>
<dbReference type="Gene3D" id="2.80.10.50">
    <property type="match status" value="1"/>
</dbReference>
<dbReference type="InterPro" id="IPR052487">
    <property type="entry name" value="Galactose-binding_lectin"/>
</dbReference>
<evidence type="ECO:0000313" key="5">
    <source>
        <dbReference type="Proteomes" id="UP000186601"/>
    </source>
</evidence>
<evidence type="ECO:0000313" key="4">
    <source>
        <dbReference type="EMBL" id="PSR76916.1"/>
    </source>
</evidence>
<feature type="region of interest" description="Disordered" evidence="1">
    <location>
        <begin position="1"/>
        <end position="20"/>
    </location>
</feature>
<dbReference type="InterPro" id="IPR035992">
    <property type="entry name" value="Ricin_B-like_lectins"/>
</dbReference>
<dbReference type="GO" id="GO:0030247">
    <property type="term" value="F:polysaccharide binding"/>
    <property type="evidence" value="ECO:0007669"/>
    <property type="project" value="TreeGrafter"/>
</dbReference>
<dbReference type="EMBL" id="MLYV02000825">
    <property type="protein sequence ID" value="PSR76916.1"/>
    <property type="molecule type" value="Genomic_DNA"/>
</dbReference>
<accession>A0A2R6NUH7</accession>
<feature type="domain" description="H-type lectin" evidence="2">
    <location>
        <begin position="405"/>
        <end position="470"/>
    </location>
</feature>
<dbReference type="GO" id="GO:0098636">
    <property type="term" value="C:protein complex involved in cell adhesion"/>
    <property type="evidence" value="ECO:0007669"/>
    <property type="project" value="TreeGrafter"/>
</dbReference>
<dbReference type="AlphaFoldDB" id="A0A2R6NUH7"/>
<dbReference type="GO" id="GO:0098609">
    <property type="term" value="P:cell-cell adhesion"/>
    <property type="evidence" value="ECO:0007669"/>
    <property type="project" value="TreeGrafter"/>
</dbReference>
<proteinExistence type="predicted"/>
<dbReference type="SUPFAM" id="SSF50370">
    <property type="entry name" value="Ricin B-like lectins"/>
    <property type="match status" value="1"/>
</dbReference>
<evidence type="ECO:0000259" key="2">
    <source>
        <dbReference type="Pfam" id="PF09458"/>
    </source>
</evidence>
<dbReference type="SUPFAM" id="SSF141086">
    <property type="entry name" value="Agglutinin HPA-like"/>
    <property type="match status" value="3"/>
</dbReference>
<dbReference type="OrthoDB" id="2739433at2759"/>
<dbReference type="GO" id="GO:0046871">
    <property type="term" value="F:N-acetylgalactosamine binding"/>
    <property type="evidence" value="ECO:0007669"/>
    <property type="project" value="TreeGrafter"/>
</dbReference>
<gene>
    <name evidence="4" type="ORF">PHLCEN_2v8140</name>
</gene>
<dbReference type="Gene3D" id="2.60.40.2080">
    <property type="match status" value="3"/>
</dbReference>
<comment type="caution">
    <text evidence="4">The sequence shown here is derived from an EMBL/GenBank/DDBJ whole genome shotgun (WGS) entry which is preliminary data.</text>
</comment>
<evidence type="ECO:0000259" key="3">
    <source>
        <dbReference type="Pfam" id="PF14200"/>
    </source>
</evidence>
<dbReference type="InterPro" id="IPR019019">
    <property type="entry name" value="H-type_lectin_domain"/>
</dbReference>
<dbReference type="Pfam" id="PF14200">
    <property type="entry name" value="RicinB_lectin_2"/>
    <property type="match status" value="1"/>
</dbReference>
<evidence type="ECO:0000256" key="1">
    <source>
        <dbReference type="SAM" id="MobiDB-lite"/>
    </source>
</evidence>
<feature type="domain" description="H-type lectin" evidence="2">
    <location>
        <begin position="310"/>
        <end position="375"/>
    </location>
</feature>
<dbReference type="PANTHER" id="PTHR46938">
    <property type="entry name" value="DISCOIDIN-1 SUBUNIT A-RELATED-RELATED"/>
    <property type="match status" value="1"/>
</dbReference>
<keyword evidence="5" id="KW-1185">Reference proteome</keyword>
<dbReference type="Pfam" id="PF09458">
    <property type="entry name" value="H_lectin"/>
    <property type="match status" value="2"/>
</dbReference>
<organism evidence="4 5">
    <name type="scientific">Hermanssonia centrifuga</name>
    <dbReference type="NCBI Taxonomy" id="98765"/>
    <lineage>
        <taxon>Eukaryota</taxon>
        <taxon>Fungi</taxon>
        <taxon>Dikarya</taxon>
        <taxon>Basidiomycota</taxon>
        <taxon>Agaricomycotina</taxon>
        <taxon>Agaricomycetes</taxon>
        <taxon>Polyporales</taxon>
        <taxon>Meruliaceae</taxon>
        <taxon>Hermanssonia</taxon>
    </lineage>
</organism>
<dbReference type="InterPro" id="IPR037221">
    <property type="entry name" value="H-type_lectin_dom_sf"/>
</dbReference>
<dbReference type="GO" id="GO:0070492">
    <property type="term" value="F:oligosaccharide binding"/>
    <property type="evidence" value="ECO:0007669"/>
    <property type="project" value="TreeGrafter"/>
</dbReference>
<reference evidence="4 5" key="1">
    <citation type="submission" date="2018-02" db="EMBL/GenBank/DDBJ databases">
        <title>Genome sequence of the basidiomycete white-rot fungus Phlebia centrifuga.</title>
        <authorList>
            <person name="Granchi Z."/>
            <person name="Peng M."/>
            <person name="de Vries R.P."/>
            <person name="Hilden K."/>
            <person name="Makela M.R."/>
            <person name="Grigoriev I."/>
            <person name="Riley R."/>
        </authorList>
    </citation>
    <scope>NUCLEOTIDE SEQUENCE [LARGE SCALE GENOMIC DNA]</scope>
    <source>
        <strain evidence="4 5">FBCC195</strain>
    </source>
</reference>
<feature type="domain" description="Ricin B lectin" evidence="3">
    <location>
        <begin position="37"/>
        <end position="107"/>
    </location>
</feature>
<feature type="compositionally biased region" description="Polar residues" evidence="1">
    <location>
        <begin position="1"/>
        <end position="12"/>
    </location>
</feature>
<dbReference type="InterPro" id="IPR000772">
    <property type="entry name" value="Ricin_B_lectin"/>
</dbReference>
<dbReference type="Proteomes" id="UP000186601">
    <property type="component" value="Unassembled WGS sequence"/>
</dbReference>
<name>A0A2R6NUH7_9APHY</name>
<sequence length="472" mass="51893">MTGSTMINSGTPTVAPPSYSQMCGREDGLRNQSPFTQGVYSLINAHSGMAMTPPANNNGTVFGSPMHVGEKQQWRFVSLGGGWIIQSVSSGEYLTLEEAIGDGTTLSTSSFPVTWKVDAYEENVLSMRILRPNGNYALQLTSGGISLLNEVQIAPCRPNEPRQAWLVIEHHEENVETTQPANPLFPSDLAIRQGTIDTGTFNTASIRPWHRPEQDNIRTIHFSVPSSTPYTVLLGIHHLAAYHGVELSLKCDLLSVADNSARLNLKSWGNTIQNSSGCAWLSFPAEDPDFQSGRFESSDYQQTTKPEASTRIAFAHLYAAPPKVVVWLDTIHTDADTIHRIRTYASDISADGFILHLGTWHDTKLRLAGATWAAYSAGRTDICSGSYNTCDVRCYTKPQLENSARIAFGGSYFPKPPRVFLALNSLDIDYQQPMRIDASATDITNTGMTWHINSWDDTIMYAAGASFIAFDQ</sequence>
<dbReference type="GO" id="GO:0009986">
    <property type="term" value="C:cell surface"/>
    <property type="evidence" value="ECO:0007669"/>
    <property type="project" value="TreeGrafter"/>
</dbReference>
<dbReference type="CDD" id="cd23422">
    <property type="entry name" value="beta-trefoil_Ricin_MPL_CNL"/>
    <property type="match status" value="1"/>
</dbReference>